<keyword evidence="3" id="KW-1185">Reference proteome</keyword>
<dbReference type="Proteomes" id="UP000523079">
    <property type="component" value="Unassembled WGS sequence"/>
</dbReference>
<comment type="caution">
    <text evidence="2">The sequence shown here is derived from an EMBL/GenBank/DDBJ whole genome shotgun (WGS) entry which is preliminary data.</text>
</comment>
<reference evidence="2 3" key="1">
    <citation type="submission" date="2020-07" db="EMBL/GenBank/DDBJ databases">
        <title>Sequencing the genomes of 1000 actinobacteria strains.</title>
        <authorList>
            <person name="Klenk H.-P."/>
        </authorList>
    </citation>
    <scope>NUCLEOTIDE SEQUENCE [LARGE SCALE GENOMIC DNA]</scope>
    <source>
        <strain evidence="2 3">DSM 100723</strain>
    </source>
</reference>
<keyword evidence="1" id="KW-1133">Transmembrane helix</keyword>
<dbReference type="NCBIfam" id="NF041681">
    <property type="entry name" value="HGxxPAAW"/>
    <property type="match status" value="1"/>
</dbReference>
<evidence type="ECO:0000313" key="2">
    <source>
        <dbReference type="EMBL" id="MBA8795198.1"/>
    </source>
</evidence>
<dbReference type="RefSeq" id="WP_182560786.1">
    <property type="nucleotide sequence ID" value="NZ_JACGWT010000004.1"/>
</dbReference>
<keyword evidence="1" id="KW-0812">Transmembrane</keyword>
<proteinExistence type="predicted"/>
<name>A0A7W3IU10_9ACTN</name>
<evidence type="ECO:0000256" key="1">
    <source>
        <dbReference type="SAM" id="Phobius"/>
    </source>
</evidence>
<gene>
    <name evidence="2" type="ORF">FHX74_002826</name>
</gene>
<feature type="transmembrane region" description="Helical" evidence="1">
    <location>
        <begin position="28"/>
        <end position="47"/>
    </location>
</feature>
<organism evidence="2 3">
    <name type="scientific">Microlunatus kandeliicorticis</name>
    <dbReference type="NCBI Taxonomy" id="1759536"/>
    <lineage>
        <taxon>Bacteria</taxon>
        <taxon>Bacillati</taxon>
        <taxon>Actinomycetota</taxon>
        <taxon>Actinomycetes</taxon>
        <taxon>Propionibacteriales</taxon>
        <taxon>Propionibacteriaceae</taxon>
        <taxon>Microlunatus</taxon>
    </lineage>
</organism>
<accession>A0A7W3IU10</accession>
<sequence length="86" mass="9073">MSETTRRIDPSIEALRQGKHVHHGKTPAAWAGSMIALAAFFVGGIGLVLGPNWVVFGVGVAMLVLALVVTRVLQVTGHGASSRRSR</sequence>
<dbReference type="AlphaFoldDB" id="A0A7W3IU10"/>
<evidence type="ECO:0000313" key="3">
    <source>
        <dbReference type="Proteomes" id="UP000523079"/>
    </source>
</evidence>
<dbReference type="EMBL" id="JACGWT010000004">
    <property type="protein sequence ID" value="MBA8795198.1"/>
    <property type="molecule type" value="Genomic_DNA"/>
</dbReference>
<protein>
    <submittedName>
        <fullName evidence="2">Uncharacterized protein</fullName>
    </submittedName>
</protein>
<feature type="transmembrane region" description="Helical" evidence="1">
    <location>
        <begin position="53"/>
        <end position="73"/>
    </location>
</feature>
<keyword evidence="1" id="KW-0472">Membrane</keyword>